<sequence length="145" mass="15496">MEILPGVGVALAKIGDTRTVVESRIGPPIHPGRSLRAVYETDPLLVLTYHADDTVELVELSHGGDQVYFDGVQLTDRFLADVVADLTARGHAGEPTGIGHRFEPGFAIFSTGSMWAGDLDPDAAEDDPRAVSEGVSVAPYDYFAE</sequence>
<name>A0A919VZK3_9ACTN</name>
<dbReference type="AlphaFoldDB" id="A0A919VZK3"/>
<evidence type="ECO:0000313" key="2">
    <source>
        <dbReference type="Proteomes" id="UP000680865"/>
    </source>
</evidence>
<gene>
    <name evidence="1" type="ORF">Aco04nite_41680</name>
</gene>
<protein>
    <submittedName>
        <fullName evidence="1">Uncharacterized protein</fullName>
    </submittedName>
</protein>
<evidence type="ECO:0000313" key="1">
    <source>
        <dbReference type="EMBL" id="GIM74713.1"/>
    </source>
</evidence>
<dbReference type="EMBL" id="BOQP01000021">
    <property type="protein sequence ID" value="GIM74713.1"/>
    <property type="molecule type" value="Genomic_DNA"/>
</dbReference>
<proteinExistence type="predicted"/>
<reference evidence="1" key="1">
    <citation type="submission" date="2021-03" db="EMBL/GenBank/DDBJ databases">
        <title>Whole genome shotgun sequence of Actinoplanes consettensis NBRC 14913.</title>
        <authorList>
            <person name="Komaki H."/>
            <person name="Tamura T."/>
        </authorList>
    </citation>
    <scope>NUCLEOTIDE SEQUENCE</scope>
    <source>
        <strain evidence="1">NBRC 14913</strain>
    </source>
</reference>
<organism evidence="1 2">
    <name type="scientific">Winogradskya consettensis</name>
    <dbReference type="NCBI Taxonomy" id="113560"/>
    <lineage>
        <taxon>Bacteria</taxon>
        <taxon>Bacillati</taxon>
        <taxon>Actinomycetota</taxon>
        <taxon>Actinomycetes</taxon>
        <taxon>Micromonosporales</taxon>
        <taxon>Micromonosporaceae</taxon>
        <taxon>Winogradskya</taxon>
    </lineage>
</organism>
<comment type="caution">
    <text evidence="1">The sequence shown here is derived from an EMBL/GenBank/DDBJ whole genome shotgun (WGS) entry which is preliminary data.</text>
</comment>
<keyword evidence="2" id="KW-1185">Reference proteome</keyword>
<accession>A0A919VZK3</accession>
<dbReference type="RefSeq" id="WP_212998890.1">
    <property type="nucleotide sequence ID" value="NZ_BAAATW010000015.1"/>
</dbReference>
<dbReference type="Proteomes" id="UP000680865">
    <property type="component" value="Unassembled WGS sequence"/>
</dbReference>